<keyword evidence="1" id="KW-0472">Membrane</keyword>
<evidence type="ECO:0000313" key="3">
    <source>
        <dbReference type="Proteomes" id="UP000410492"/>
    </source>
</evidence>
<keyword evidence="1" id="KW-1133">Transmembrane helix</keyword>
<reference evidence="2 3" key="1">
    <citation type="submission" date="2019-01" db="EMBL/GenBank/DDBJ databases">
        <authorList>
            <person name="Sayadi A."/>
        </authorList>
    </citation>
    <scope>NUCLEOTIDE SEQUENCE [LARGE SCALE GENOMIC DNA]</scope>
</reference>
<organism evidence="2 3">
    <name type="scientific">Callosobruchus maculatus</name>
    <name type="common">Southern cowpea weevil</name>
    <name type="synonym">Pulse bruchid</name>
    <dbReference type="NCBI Taxonomy" id="64391"/>
    <lineage>
        <taxon>Eukaryota</taxon>
        <taxon>Metazoa</taxon>
        <taxon>Ecdysozoa</taxon>
        <taxon>Arthropoda</taxon>
        <taxon>Hexapoda</taxon>
        <taxon>Insecta</taxon>
        <taxon>Pterygota</taxon>
        <taxon>Neoptera</taxon>
        <taxon>Endopterygota</taxon>
        <taxon>Coleoptera</taxon>
        <taxon>Polyphaga</taxon>
        <taxon>Cucujiformia</taxon>
        <taxon>Chrysomeloidea</taxon>
        <taxon>Chrysomelidae</taxon>
        <taxon>Bruchinae</taxon>
        <taxon>Bruchini</taxon>
        <taxon>Callosobruchus</taxon>
    </lineage>
</organism>
<protein>
    <submittedName>
        <fullName evidence="2">Uncharacterized protein</fullName>
    </submittedName>
</protein>
<sequence length="241" mass="28125">MVDKFKRGVIISVWSIVQASFHLLWVIFAFLFRTCNIQPKQYWLILIYFTYFYSKRCGKIVVESSSAPFCLHEDLYTIVKNINEGAKFPEESQNAARTDFYIFVYMIADSLWLVTSLFMLVGLYLKVKRLTSICFYAPFLLSTATIILLDVVASVHYGLDIHLVHDYTTWLKFIGVENYKKFSSYNKHVTAKYIPVMTPVLLCIFFAKCLVFWIINVVNFYKVINLAILAYIDEPANYYGM</sequence>
<gene>
    <name evidence="2" type="ORF">CALMAC_LOCUS7934</name>
</gene>
<feature type="non-terminal residue" evidence="2">
    <location>
        <position position="241"/>
    </location>
</feature>
<keyword evidence="1" id="KW-0812">Transmembrane</keyword>
<feature type="transmembrane region" description="Helical" evidence="1">
    <location>
        <begin position="137"/>
        <end position="159"/>
    </location>
</feature>
<proteinExistence type="predicted"/>
<dbReference type="OrthoDB" id="7967436at2759"/>
<name>A0A653CC74_CALMS</name>
<dbReference type="AlphaFoldDB" id="A0A653CC74"/>
<feature type="transmembrane region" description="Helical" evidence="1">
    <location>
        <begin position="9"/>
        <end position="32"/>
    </location>
</feature>
<dbReference type="Proteomes" id="UP000410492">
    <property type="component" value="Unassembled WGS sequence"/>
</dbReference>
<feature type="transmembrane region" description="Helical" evidence="1">
    <location>
        <begin position="193"/>
        <end position="215"/>
    </location>
</feature>
<accession>A0A653CC74</accession>
<keyword evidence="3" id="KW-1185">Reference proteome</keyword>
<evidence type="ECO:0000256" key="1">
    <source>
        <dbReference type="SAM" id="Phobius"/>
    </source>
</evidence>
<dbReference type="EMBL" id="CAACVG010007449">
    <property type="protein sequence ID" value="VEN45505.1"/>
    <property type="molecule type" value="Genomic_DNA"/>
</dbReference>
<evidence type="ECO:0000313" key="2">
    <source>
        <dbReference type="EMBL" id="VEN45505.1"/>
    </source>
</evidence>
<feature type="transmembrane region" description="Helical" evidence="1">
    <location>
        <begin position="100"/>
        <end position="125"/>
    </location>
</feature>